<sequence length="301" mass="35336">MKINRPSSESIGVEILDINLVSVTEAEVKTIKQLVYEHKLVVFKNQNINENQYLEFASKIGTPQIYPQDNYHHPDYPEIFVSSNVPKDGKKFGVKGTGRYWHTDCAFLDEPLPFTMLYPQVLPDSTRETYYIDMQQVYQKLPDNLRICVDGKYMVHEAKWRYKVQEWDIDRAIIDIMNDFENKFPPVKHPAIITHPVTHEKILYMSQGFTTAILGFDYETNQKLLQELFSFIERDEHIYTHVWKDGDILLWENRTLNHKASTVIEGEQSVSYRIGIYDGLPFYASSEFDDKFTELVSNETW</sequence>
<dbReference type="Pfam" id="PF02668">
    <property type="entry name" value="TauD"/>
    <property type="match status" value="1"/>
</dbReference>
<evidence type="ECO:0000313" key="8">
    <source>
        <dbReference type="Proteomes" id="UP000326678"/>
    </source>
</evidence>
<evidence type="ECO:0000256" key="1">
    <source>
        <dbReference type="ARBA" id="ARBA00005896"/>
    </source>
</evidence>
<dbReference type="Proteomes" id="UP000326678">
    <property type="component" value="Chromosome pGXM01"/>
</dbReference>
<evidence type="ECO:0000256" key="2">
    <source>
        <dbReference type="ARBA" id="ARBA00022723"/>
    </source>
</evidence>
<protein>
    <submittedName>
        <fullName evidence="7">TauD, taurine dioxygenase</fullName>
    </submittedName>
</protein>
<evidence type="ECO:0000256" key="4">
    <source>
        <dbReference type="ARBA" id="ARBA00023002"/>
    </source>
</evidence>
<dbReference type="PANTHER" id="PTHR30468:SF1">
    <property type="entry name" value="ALPHA-KETOGLUTARATE-DEPENDENT SULFONATE DIOXYGENASE"/>
    <property type="match status" value="1"/>
</dbReference>
<dbReference type="PANTHER" id="PTHR30468">
    <property type="entry name" value="ALPHA-KETOGLUTARATE-DEPENDENT SULFONATE DIOXYGENASE"/>
    <property type="match status" value="1"/>
</dbReference>
<evidence type="ECO:0000256" key="3">
    <source>
        <dbReference type="ARBA" id="ARBA00022964"/>
    </source>
</evidence>
<gene>
    <name evidence="7" type="ORF">GXM_09947</name>
</gene>
<keyword evidence="2" id="KW-0479">Metal-binding</keyword>
<organism evidence="7 8">
    <name type="scientific">Nostoc sphaeroides CCNUC1</name>
    <dbReference type="NCBI Taxonomy" id="2653204"/>
    <lineage>
        <taxon>Bacteria</taxon>
        <taxon>Bacillati</taxon>
        <taxon>Cyanobacteriota</taxon>
        <taxon>Cyanophyceae</taxon>
        <taxon>Nostocales</taxon>
        <taxon>Nostocaceae</taxon>
        <taxon>Nostoc</taxon>
    </lineage>
</organism>
<dbReference type="KEGG" id="nsh:GXM_09947"/>
<dbReference type="RefSeq" id="WP_152592662.1">
    <property type="nucleotide sequence ID" value="NZ_CP045228.1"/>
</dbReference>
<dbReference type="InterPro" id="IPR003819">
    <property type="entry name" value="TauD/TfdA-like"/>
</dbReference>
<dbReference type="Gene3D" id="3.60.130.10">
    <property type="entry name" value="Clavaminate synthase-like"/>
    <property type="match status" value="1"/>
</dbReference>
<feature type="domain" description="TauD/TfdA-like" evidence="6">
    <location>
        <begin position="5"/>
        <end position="262"/>
    </location>
</feature>
<dbReference type="SUPFAM" id="SSF51197">
    <property type="entry name" value="Clavaminate synthase-like"/>
    <property type="match status" value="1"/>
</dbReference>
<keyword evidence="4" id="KW-0560">Oxidoreductase</keyword>
<name>A0A5P8WHV9_9NOSO</name>
<keyword evidence="5" id="KW-0408">Iron</keyword>
<dbReference type="GO" id="GO:0006790">
    <property type="term" value="P:sulfur compound metabolic process"/>
    <property type="evidence" value="ECO:0007669"/>
    <property type="project" value="TreeGrafter"/>
</dbReference>
<dbReference type="AlphaFoldDB" id="A0A5P8WHV9"/>
<dbReference type="GO" id="GO:0000908">
    <property type="term" value="F:taurine dioxygenase activity"/>
    <property type="evidence" value="ECO:0007669"/>
    <property type="project" value="TreeGrafter"/>
</dbReference>
<comment type="similarity">
    <text evidence="1">Belongs to the TfdA dioxygenase family.</text>
</comment>
<evidence type="ECO:0000313" key="7">
    <source>
        <dbReference type="EMBL" id="QFS52453.1"/>
    </source>
</evidence>
<evidence type="ECO:0000259" key="6">
    <source>
        <dbReference type="Pfam" id="PF02668"/>
    </source>
</evidence>
<proteinExistence type="inferred from homology"/>
<dbReference type="GO" id="GO:0046872">
    <property type="term" value="F:metal ion binding"/>
    <property type="evidence" value="ECO:0007669"/>
    <property type="project" value="UniProtKB-KW"/>
</dbReference>
<evidence type="ECO:0000256" key="5">
    <source>
        <dbReference type="ARBA" id="ARBA00023004"/>
    </source>
</evidence>
<dbReference type="GO" id="GO:0005737">
    <property type="term" value="C:cytoplasm"/>
    <property type="evidence" value="ECO:0007669"/>
    <property type="project" value="TreeGrafter"/>
</dbReference>
<dbReference type="InterPro" id="IPR042098">
    <property type="entry name" value="TauD-like_sf"/>
</dbReference>
<reference evidence="7 8" key="1">
    <citation type="submission" date="2019-10" db="EMBL/GenBank/DDBJ databases">
        <title>Genomic and transcriptomic insights into the perfect genentic adaptation of a filamentous nitrogen-fixing cyanobacterium to rice fields.</title>
        <authorList>
            <person name="Chen Z."/>
        </authorList>
    </citation>
    <scope>NUCLEOTIDE SEQUENCE [LARGE SCALE GENOMIC DNA]</scope>
    <source>
        <strain evidence="7">CCNUC1</strain>
    </source>
</reference>
<dbReference type="InterPro" id="IPR051323">
    <property type="entry name" value="AtsK-like"/>
</dbReference>
<dbReference type="EMBL" id="CP045228">
    <property type="protein sequence ID" value="QFS52453.1"/>
    <property type="molecule type" value="Genomic_DNA"/>
</dbReference>
<keyword evidence="3 7" id="KW-0223">Dioxygenase</keyword>
<accession>A0A5P8WHV9</accession>
<keyword evidence="8" id="KW-1185">Reference proteome</keyword>